<evidence type="ECO:0000313" key="2">
    <source>
        <dbReference type="Proteomes" id="UP000670776"/>
    </source>
</evidence>
<protein>
    <submittedName>
        <fullName evidence="1">Uncharacterized protein</fullName>
    </submittedName>
</protein>
<accession>A0ABS4BTK5</accession>
<dbReference type="PROSITE" id="PS51257">
    <property type="entry name" value="PROKAR_LIPOPROTEIN"/>
    <property type="match status" value="1"/>
</dbReference>
<proteinExistence type="predicted"/>
<dbReference type="EMBL" id="JAGJCB010000006">
    <property type="protein sequence ID" value="MBP0903914.1"/>
    <property type="molecule type" value="Genomic_DNA"/>
</dbReference>
<evidence type="ECO:0000313" key="1">
    <source>
        <dbReference type="EMBL" id="MBP0903914.1"/>
    </source>
</evidence>
<name>A0ABS4BTK5_9FLAO</name>
<reference evidence="1 2" key="1">
    <citation type="submission" date="2021-04" db="EMBL/GenBank/DDBJ databases">
        <title>Mariniflexile gromovii gen. nov., sp. nov., a gliding bacterium isolated from the sea urchin Strongylocentrotus intermedius.</title>
        <authorList>
            <person name="Ko S."/>
            <person name="Le V."/>
            <person name="Ahn C.-Y."/>
            <person name="Oh H.-M."/>
        </authorList>
    </citation>
    <scope>NUCLEOTIDE SEQUENCE [LARGE SCALE GENOMIC DNA]</scope>
    <source>
        <strain evidence="1 2">KCTC 12570</strain>
    </source>
</reference>
<sequence>MKTMKLVLLVLFVSLQSCDKDDADPFVDLKAENTTYELVSKTTATTGIVRITGHIKNVGNTTYTSGSNQQLAQLLEHPLGTTTNNVVATSNISTSLNAGAEVSFSYTRNWDIAIEFQPEIILRISYDPDILIDGNSNNDDMDSSNNSFTLDGTAINYLF</sequence>
<dbReference type="RefSeq" id="WP_209654645.1">
    <property type="nucleotide sequence ID" value="NZ_JAGJCB010000006.1"/>
</dbReference>
<comment type="caution">
    <text evidence="1">The sequence shown here is derived from an EMBL/GenBank/DDBJ whole genome shotgun (WGS) entry which is preliminary data.</text>
</comment>
<dbReference type="Proteomes" id="UP000670776">
    <property type="component" value="Unassembled WGS sequence"/>
</dbReference>
<keyword evidence="2" id="KW-1185">Reference proteome</keyword>
<gene>
    <name evidence="1" type="ORF">J8H85_08735</name>
</gene>
<organism evidence="1 2">
    <name type="scientific">Mariniflexile gromovii</name>
    <dbReference type="NCBI Taxonomy" id="362523"/>
    <lineage>
        <taxon>Bacteria</taxon>
        <taxon>Pseudomonadati</taxon>
        <taxon>Bacteroidota</taxon>
        <taxon>Flavobacteriia</taxon>
        <taxon>Flavobacteriales</taxon>
        <taxon>Flavobacteriaceae</taxon>
        <taxon>Mariniflexile</taxon>
    </lineage>
</organism>